<dbReference type="EMBL" id="JAAIWM010000003">
    <property type="protein sequence ID" value="NEY72291.1"/>
    <property type="molecule type" value="Genomic_DNA"/>
</dbReference>
<dbReference type="RefSeq" id="WP_163179742.1">
    <property type="nucleotide sequence ID" value="NZ_JAAIWM010000003.1"/>
</dbReference>
<dbReference type="Proteomes" id="UP000481043">
    <property type="component" value="Unassembled WGS sequence"/>
</dbReference>
<sequence>MEEVLNRKKDVLEPEQLLDLLLLSYNRGEQSSSSITEKEFIEFIKKTIGTIK</sequence>
<dbReference type="AlphaFoldDB" id="A0A6M0Q7G6"/>
<name>A0A6M0Q7G6_9BACI</name>
<reference evidence="1 2" key="1">
    <citation type="submission" date="2020-02" db="EMBL/GenBank/DDBJ databases">
        <title>Bacillus aquiflavi sp. nov., isolated from yellow water of strong flavor Chinese baijiu in Yibin region of China.</title>
        <authorList>
            <person name="Xie J."/>
        </authorList>
    </citation>
    <scope>NUCLEOTIDE SEQUENCE [LARGE SCALE GENOMIC DNA]</scope>
    <source>
        <strain evidence="1 2">SA4</strain>
    </source>
</reference>
<protein>
    <submittedName>
        <fullName evidence="1">Uncharacterized protein</fullName>
    </submittedName>
</protein>
<comment type="caution">
    <text evidence="1">The sequence shown here is derived from an EMBL/GenBank/DDBJ whole genome shotgun (WGS) entry which is preliminary data.</text>
</comment>
<organism evidence="1 2">
    <name type="scientific">Bacillus mesophilus</name>
    <dbReference type="NCBI Taxonomy" id="1808955"/>
    <lineage>
        <taxon>Bacteria</taxon>
        <taxon>Bacillati</taxon>
        <taxon>Bacillota</taxon>
        <taxon>Bacilli</taxon>
        <taxon>Bacillales</taxon>
        <taxon>Bacillaceae</taxon>
        <taxon>Bacillus</taxon>
    </lineage>
</organism>
<evidence type="ECO:0000313" key="1">
    <source>
        <dbReference type="EMBL" id="NEY72291.1"/>
    </source>
</evidence>
<accession>A0A6M0Q7G6</accession>
<proteinExistence type="predicted"/>
<keyword evidence="2" id="KW-1185">Reference proteome</keyword>
<evidence type="ECO:0000313" key="2">
    <source>
        <dbReference type="Proteomes" id="UP000481043"/>
    </source>
</evidence>
<gene>
    <name evidence="1" type="ORF">G4D63_11195</name>
</gene>